<dbReference type="GO" id="GO:0070475">
    <property type="term" value="P:rRNA base methylation"/>
    <property type="evidence" value="ECO:0007669"/>
    <property type="project" value="UniProtKB-UniRule"/>
</dbReference>
<evidence type="ECO:0000313" key="16">
    <source>
        <dbReference type="EMBL" id="MQY03001.1"/>
    </source>
</evidence>
<dbReference type="Pfam" id="PF21016">
    <property type="entry name" value="RlmN_N"/>
    <property type="match status" value="1"/>
</dbReference>
<keyword evidence="10 13" id="KW-0408">Iron</keyword>
<dbReference type="GO" id="GO:0051539">
    <property type="term" value="F:4 iron, 4 sulfur cluster binding"/>
    <property type="evidence" value="ECO:0007669"/>
    <property type="project" value="UniProtKB-UniRule"/>
</dbReference>
<keyword evidence="17" id="KW-1185">Reference proteome</keyword>
<evidence type="ECO:0000256" key="13">
    <source>
        <dbReference type="HAMAP-Rule" id="MF_01849"/>
    </source>
</evidence>
<sequence length="393" mass="42088">MSATTEPTAAAEPAAAAETAAEGTVKKTPAKLVFAAPRRAKPPRHLADLTTAERREAVAALGEKPFRADQLSRHYFTRLADDPAQMTDLPAGVRDRLAAELLPSLLTPVRELACDGGTTLKTVWKAFDGVLFESVLMRYPDRATMCVSSQAGCGMNCPFCATGQAGLTRNLSTAEIVEQVAAGARTLARGRVPGGPGRVSNIVFMGMGEPLANYKAVIGAVRRITDPAPAGLGISQRSVTVSTVGLVPAIEKLAAEGMSVRLALSLHAPDDELRDELVPINNRWKVGEVLDAAWAYADRSGRRVSIEYALIKDVNDQAWRADLLGRLLRGHLVHVNLIPLNPTPGSKWTASRPQDEREFVRRLEAHGVPVTVRDTRGREIDGACGQLAAATKD</sequence>
<dbReference type="EC" id="2.1.1.192" evidence="13"/>
<dbReference type="SMART" id="SM00729">
    <property type="entry name" value="Elp3"/>
    <property type="match status" value="1"/>
</dbReference>
<organism evidence="16 17">
    <name type="scientific">Actinomadura macrotermitis</name>
    <dbReference type="NCBI Taxonomy" id="2585200"/>
    <lineage>
        <taxon>Bacteria</taxon>
        <taxon>Bacillati</taxon>
        <taxon>Actinomycetota</taxon>
        <taxon>Actinomycetes</taxon>
        <taxon>Streptosporangiales</taxon>
        <taxon>Thermomonosporaceae</taxon>
        <taxon>Actinomadura</taxon>
    </lineage>
</organism>
<evidence type="ECO:0000256" key="9">
    <source>
        <dbReference type="ARBA" id="ARBA00022723"/>
    </source>
</evidence>
<dbReference type="InterPro" id="IPR058240">
    <property type="entry name" value="rSAM_sf"/>
</dbReference>
<keyword evidence="8 13" id="KW-0819">tRNA processing</keyword>
<feature type="domain" description="Radical SAM core" evidence="15">
    <location>
        <begin position="139"/>
        <end position="379"/>
    </location>
</feature>
<evidence type="ECO:0000256" key="14">
    <source>
        <dbReference type="SAM" id="MobiDB-lite"/>
    </source>
</evidence>
<keyword evidence="4 13" id="KW-0698">rRNA processing</keyword>
<dbReference type="AlphaFoldDB" id="A0A7K0BPA5"/>
<dbReference type="InterPro" id="IPR027492">
    <property type="entry name" value="RNA_MTrfase_RlmN"/>
</dbReference>
<feature type="binding site" evidence="13">
    <location>
        <position position="157"/>
    </location>
    <ligand>
        <name>[4Fe-4S] cluster</name>
        <dbReference type="ChEBI" id="CHEBI:49883"/>
        <note>4Fe-4S-S-AdoMet</note>
    </ligand>
</feature>
<evidence type="ECO:0000256" key="4">
    <source>
        <dbReference type="ARBA" id="ARBA00022552"/>
    </source>
</evidence>
<keyword evidence="12 13" id="KW-1015">Disulfide bond</keyword>
<dbReference type="FunFam" id="3.20.20.70:FF:000014">
    <property type="entry name" value="Probable dual-specificity RNA methyltransferase RlmN"/>
    <property type="match status" value="1"/>
</dbReference>
<evidence type="ECO:0000256" key="1">
    <source>
        <dbReference type="ARBA" id="ARBA00004496"/>
    </source>
</evidence>
<dbReference type="NCBIfam" id="TIGR00048">
    <property type="entry name" value="rRNA_mod_RlmN"/>
    <property type="match status" value="1"/>
</dbReference>
<dbReference type="GO" id="GO:0000049">
    <property type="term" value="F:tRNA binding"/>
    <property type="evidence" value="ECO:0007669"/>
    <property type="project" value="UniProtKB-UniRule"/>
</dbReference>
<name>A0A7K0BPA5_9ACTN</name>
<dbReference type="PIRSF" id="PIRSF006004">
    <property type="entry name" value="CHP00048"/>
    <property type="match status" value="1"/>
</dbReference>
<feature type="compositionally biased region" description="Low complexity" evidence="14">
    <location>
        <begin position="1"/>
        <end position="22"/>
    </location>
</feature>
<evidence type="ECO:0000256" key="12">
    <source>
        <dbReference type="ARBA" id="ARBA00023157"/>
    </source>
</evidence>
<keyword evidence="3 13" id="KW-0963">Cytoplasm</keyword>
<dbReference type="OrthoDB" id="9793973at2"/>
<comment type="catalytic activity">
    <reaction evidence="13">
        <text>adenosine(2503) in 23S rRNA + 2 reduced [2Fe-2S]-[ferredoxin] + 2 S-adenosyl-L-methionine = 2-methyladenosine(2503) in 23S rRNA + 5'-deoxyadenosine + L-methionine + 2 oxidized [2Fe-2S]-[ferredoxin] + S-adenosyl-L-homocysteine</text>
        <dbReference type="Rhea" id="RHEA:42916"/>
        <dbReference type="Rhea" id="RHEA-COMP:10000"/>
        <dbReference type="Rhea" id="RHEA-COMP:10001"/>
        <dbReference type="Rhea" id="RHEA-COMP:10152"/>
        <dbReference type="Rhea" id="RHEA-COMP:10282"/>
        <dbReference type="ChEBI" id="CHEBI:17319"/>
        <dbReference type="ChEBI" id="CHEBI:33737"/>
        <dbReference type="ChEBI" id="CHEBI:33738"/>
        <dbReference type="ChEBI" id="CHEBI:57844"/>
        <dbReference type="ChEBI" id="CHEBI:57856"/>
        <dbReference type="ChEBI" id="CHEBI:59789"/>
        <dbReference type="ChEBI" id="CHEBI:74411"/>
        <dbReference type="ChEBI" id="CHEBI:74497"/>
        <dbReference type="EC" id="2.1.1.192"/>
    </reaction>
</comment>
<dbReference type="GO" id="GO:0005737">
    <property type="term" value="C:cytoplasm"/>
    <property type="evidence" value="ECO:0007669"/>
    <property type="project" value="UniProtKB-SubCell"/>
</dbReference>
<reference evidence="16 17" key="1">
    <citation type="submission" date="2019-10" db="EMBL/GenBank/DDBJ databases">
        <title>Actinomadura rubteroloni sp. nov. and Actinomadura macrotermitis sp. nov., isolated from the gut of fungus growing-termite Macrotermes natalensis.</title>
        <authorList>
            <person name="Benndorf R."/>
            <person name="Martin K."/>
            <person name="Kuefner M."/>
            <person name="De Beer W."/>
            <person name="Kaster A.-K."/>
            <person name="Vollmers J."/>
            <person name="Poulsen M."/>
            <person name="Beemelmanns C."/>
        </authorList>
    </citation>
    <scope>NUCLEOTIDE SEQUENCE [LARGE SCALE GENOMIC DNA]</scope>
    <source>
        <strain evidence="16 17">RB68</strain>
    </source>
</reference>
<feature type="binding site" evidence="13">
    <location>
        <position position="160"/>
    </location>
    <ligand>
        <name>[4Fe-4S] cluster</name>
        <dbReference type="ChEBI" id="CHEBI:49883"/>
        <note>4Fe-4S-S-AdoMet</note>
    </ligand>
</feature>
<protein>
    <recommendedName>
        <fullName evidence="13">Probable dual-specificity RNA methyltransferase RlmN</fullName>
        <ecNumber evidence="13">2.1.1.192</ecNumber>
    </recommendedName>
    <alternativeName>
        <fullName evidence="13">23S rRNA (adenine(2503)-C(2))-methyltransferase</fullName>
    </alternativeName>
    <alternativeName>
        <fullName evidence="13">23S rRNA m2A2503 methyltransferase</fullName>
    </alternativeName>
    <alternativeName>
        <fullName evidence="13">Ribosomal RNA large subunit methyltransferase N</fullName>
    </alternativeName>
    <alternativeName>
        <fullName evidence="13">tRNA (adenine(37)-C(2))-methyltransferase</fullName>
    </alternativeName>
    <alternativeName>
        <fullName evidence="13">tRNA m2A37 methyltransferase</fullName>
    </alternativeName>
</protein>
<evidence type="ECO:0000313" key="17">
    <source>
        <dbReference type="Proteomes" id="UP000487268"/>
    </source>
</evidence>
<dbReference type="GO" id="GO:0070040">
    <property type="term" value="F:rRNA (adenine(2503)-C2-)-methyltransferase activity"/>
    <property type="evidence" value="ECO:0007669"/>
    <property type="project" value="UniProtKB-UniRule"/>
</dbReference>
<accession>A0A7K0BPA5</accession>
<comment type="miscellaneous">
    <text evidence="13">Reaction proceeds by a ping-pong mechanism involving intermediate methylation of a conserved cysteine residue.</text>
</comment>
<dbReference type="EMBL" id="WEGH01000001">
    <property type="protein sequence ID" value="MQY03001.1"/>
    <property type="molecule type" value="Genomic_DNA"/>
</dbReference>
<dbReference type="InterPro" id="IPR007197">
    <property type="entry name" value="rSAM"/>
</dbReference>
<gene>
    <name evidence="13 16" type="primary">rlmN</name>
    <name evidence="16" type="ORF">ACRB68_10360</name>
</gene>
<comment type="function">
    <text evidence="13">Specifically methylates position 2 of adenine 2503 in 23S rRNA and position 2 of adenine 37 in tRNAs.</text>
</comment>
<comment type="subcellular location">
    <subcellularLocation>
        <location evidence="1 13">Cytoplasm</location>
    </subcellularLocation>
</comment>
<evidence type="ECO:0000256" key="11">
    <source>
        <dbReference type="ARBA" id="ARBA00023014"/>
    </source>
</evidence>
<keyword evidence="2 13" id="KW-0004">4Fe-4S</keyword>
<keyword evidence="6 13" id="KW-0808">Transferase</keyword>
<dbReference type="PANTHER" id="PTHR30544:SF5">
    <property type="entry name" value="RADICAL SAM CORE DOMAIN-CONTAINING PROTEIN"/>
    <property type="match status" value="1"/>
</dbReference>
<dbReference type="InterPro" id="IPR040072">
    <property type="entry name" value="Methyltransferase_A"/>
</dbReference>
<dbReference type="SFLD" id="SFLDF00275">
    <property type="entry name" value="adenosine_C2_methyltransferase"/>
    <property type="match status" value="1"/>
</dbReference>
<dbReference type="SFLD" id="SFLDS00029">
    <property type="entry name" value="Radical_SAM"/>
    <property type="match status" value="1"/>
</dbReference>
<proteinExistence type="inferred from homology"/>
<feature type="active site" description="S-methylcysteine intermediate" evidence="13">
    <location>
        <position position="384"/>
    </location>
</feature>
<comment type="cofactor">
    <cofactor evidence="13">
        <name>[4Fe-4S] cluster</name>
        <dbReference type="ChEBI" id="CHEBI:49883"/>
    </cofactor>
    <text evidence="13">Binds 1 [4Fe-4S] cluster. The cluster is coordinated with 3 cysteines and an exchangeable S-adenosyl-L-methionine.</text>
</comment>
<comment type="similarity">
    <text evidence="13">Belongs to the radical SAM superfamily. RlmN family.</text>
</comment>
<dbReference type="GO" id="GO:0030488">
    <property type="term" value="P:tRNA methylation"/>
    <property type="evidence" value="ECO:0007669"/>
    <property type="project" value="UniProtKB-UniRule"/>
</dbReference>
<dbReference type="InterPro" id="IPR004383">
    <property type="entry name" value="rRNA_lsu_MTrfase_RlmN/Cfr"/>
</dbReference>
<dbReference type="InterPro" id="IPR048641">
    <property type="entry name" value="RlmN_N"/>
</dbReference>
<dbReference type="InterPro" id="IPR006638">
    <property type="entry name" value="Elp3/MiaA/NifB-like_rSAM"/>
</dbReference>
<keyword evidence="9 13" id="KW-0479">Metal-binding</keyword>
<feature type="binding site" evidence="13">
    <location>
        <position position="341"/>
    </location>
    <ligand>
        <name>S-adenosyl-L-methionine</name>
        <dbReference type="ChEBI" id="CHEBI:59789"/>
    </ligand>
</feature>
<dbReference type="CDD" id="cd01335">
    <property type="entry name" value="Radical_SAM"/>
    <property type="match status" value="1"/>
</dbReference>
<evidence type="ECO:0000256" key="6">
    <source>
        <dbReference type="ARBA" id="ARBA00022679"/>
    </source>
</evidence>
<evidence type="ECO:0000259" key="15">
    <source>
        <dbReference type="PROSITE" id="PS51918"/>
    </source>
</evidence>
<feature type="binding site" evidence="13">
    <location>
        <begin position="265"/>
        <end position="267"/>
    </location>
    <ligand>
        <name>S-adenosyl-L-methionine</name>
        <dbReference type="ChEBI" id="CHEBI:59789"/>
    </ligand>
</feature>
<dbReference type="Gene3D" id="3.20.20.70">
    <property type="entry name" value="Aldolase class I"/>
    <property type="match status" value="1"/>
</dbReference>
<evidence type="ECO:0000256" key="8">
    <source>
        <dbReference type="ARBA" id="ARBA00022694"/>
    </source>
</evidence>
<evidence type="ECO:0000256" key="3">
    <source>
        <dbReference type="ARBA" id="ARBA00022490"/>
    </source>
</evidence>
<feature type="region of interest" description="Disordered" evidence="14">
    <location>
        <begin position="1"/>
        <end position="28"/>
    </location>
</feature>
<comment type="caution">
    <text evidence="16">The sequence shown here is derived from an EMBL/GenBank/DDBJ whole genome shotgun (WGS) entry which is preliminary data.</text>
</comment>
<feature type="binding site" evidence="13">
    <location>
        <begin position="208"/>
        <end position="209"/>
    </location>
    <ligand>
        <name>S-adenosyl-L-methionine</name>
        <dbReference type="ChEBI" id="CHEBI:59789"/>
    </ligand>
</feature>
<evidence type="ECO:0000256" key="5">
    <source>
        <dbReference type="ARBA" id="ARBA00022603"/>
    </source>
</evidence>
<dbReference type="PANTHER" id="PTHR30544">
    <property type="entry name" value="23S RRNA METHYLTRANSFERASE"/>
    <property type="match status" value="1"/>
</dbReference>
<dbReference type="SUPFAM" id="SSF102114">
    <property type="entry name" value="Radical SAM enzymes"/>
    <property type="match status" value="1"/>
</dbReference>
<dbReference type="SFLD" id="SFLDG01062">
    <property type="entry name" value="methyltransferase_(Class_A)"/>
    <property type="match status" value="1"/>
</dbReference>
<dbReference type="GO" id="GO:0019843">
    <property type="term" value="F:rRNA binding"/>
    <property type="evidence" value="ECO:0007669"/>
    <property type="project" value="UniProtKB-UniRule"/>
</dbReference>
<comment type="caution">
    <text evidence="13">Lacks conserved residue(s) required for the propagation of feature annotation.</text>
</comment>
<evidence type="ECO:0000256" key="7">
    <source>
        <dbReference type="ARBA" id="ARBA00022691"/>
    </source>
</evidence>
<dbReference type="RefSeq" id="WP_153531044.1">
    <property type="nucleotide sequence ID" value="NZ_WEGH01000001.1"/>
</dbReference>
<dbReference type="HAMAP" id="MF_01849">
    <property type="entry name" value="RNA_methyltr_RlmN"/>
    <property type="match status" value="1"/>
</dbReference>
<keyword evidence="5 13" id="KW-0489">Methyltransferase</keyword>
<dbReference type="InterPro" id="IPR013785">
    <property type="entry name" value="Aldolase_TIM"/>
</dbReference>
<keyword evidence="11 13" id="KW-0411">Iron-sulfur</keyword>
<feature type="active site" description="Proton acceptor" evidence="13">
    <location>
        <position position="133"/>
    </location>
</feature>
<dbReference type="PROSITE" id="PS51918">
    <property type="entry name" value="RADICAL_SAM"/>
    <property type="match status" value="1"/>
</dbReference>
<feature type="binding site" evidence="13">
    <location>
        <position position="242"/>
    </location>
    <ligand>
        <name>S-adenosyl-L-methionine</name>
        <dbReference type="ChEBI" id="CHEBI:59789"/>
    </ligand>
</feature>
<dbReference type="GO" id="GO:0002935">
    <property type="term" value="F:tRNA (adenine(37)-C2)-methyltransferase activity"/>
    <property type="evidence" value="ECO:0007669"/>
    <property type="project" value="UniProtKB-UniRule"/>
</dbReference>
<dbReference type="Gene3D" id="1.10.150.530">
    <property type="match status" value="1"/>
</dbReference>
<comment type="catalytic activity">
    <reaction evidence="13">
        <text>adenosine(37) in tRNA + 2 reduced [2Fe-2S]-[ferredoxin] + 2 S-adenosyl-L-methionine = 2-methyladenosine(37) in tRNA + 5'-deoxyadenosine + L-methionine + 2 oxidized [2Fe-2S]-[ferredoxin] + S-adenosyl-L-homocysteine</text>
        <dbReference type="Rhea" id="RHEA:43332"/>
        <dbReference type="Rhea" id="RHEA-COMP:10000"/>
        <dbReference type="Rhea" id="RHEA-COMP:10001"/>
        <dbReference type="Rhea" id="RHEA-COMP:10162"/>
        <dbReference type="Rhea" id="RHEA-COMP:10485"/>
        <dbReference type="ChEBI" id="CHEBI:17319"/>
        <dbReference type="ChEBI" id="CHEBI:33737"/>
        <dbReference type="ChEBI" id="CHEBI:33738"/>
        <dbReference type="ChEBI" id="CHEBI:57844"/>
        <dbReference type="ChEBI" id="CHEBI:57856"/>
        <dbReference type="ChEBI" id="CHEBI:59789"/>
        <dbReference type="ChEBI" id="CHEBI:74411"/>
        <dbReference type="ChEBI" id="CHEBI:74497"/>
        <dbReference type="EC" id="2.1.1.192"/>
    </reaction>
</comment>
<evidence type="ECO:0000256" key="2">
    <source>
        <dbReference type="ARBA" id="ARBA00022485"/>
    </source>
</evidence>
<dbReference type="GO" id="GO:0046872">
    <property type="term" value="F:metal ion binding"/>
    <property type="evidence" value="ECO:0007669"/>
    <property type="project" value="UniProtKB-KW"/>
</dbReference>
<keyword evidence="7 13" id="KW-0949">S-adenosyl-L-methionine</keyword>
<dbReference type="Proteomes" id="UP000487268">
    <property type="component" value="Unassembled WGS sequence"/>
</dbReference>
<dbReference type="Pfam" id="PF04055">
    <property type="entry name" value="Radical_SAM"/>
    <property type="match status" value="1"/>
</dbReference>
<evidence type="ECO:0000256" key="10">
    <source>
        <dbReference type="ARBA" id="ARBA00023004"/>
    </source>
</evidence>
<feature type="binding site" evidence="13">
    <location>
        <position position="153"/>
    </location>
    <ligand>
        <name>[4Fe-4S] cluster</name>
        <dbReference type="ChEBI" id="CHEBI:49883"/>
        <note>4Fe-4S-S-AdoMet</note>
    </ligand>
</feature>